<dbReference type="Proteomes" id="UP001523566">
    <property type="component" value="Unassembled WGS sequence"/>
</dbReference>
<keyword evidence="7" id="KW-1185">Reference proteome</keyword>
<gene>
    <name evidence="6" type="ORF">NK125_15275</name>
</gene>
<comment type="caution">
    <text evidence="6">The sequence shown here is derived from an EMBL/GenBank/DDBJ whole genome shotgun (WGS) entry which is preliminary data.</text>
</comment>
<sequence>MRAVKKVIAILLVVLFCSYPLQAYANEQEENDITQEERNTEKEFEEEPIAQEEQKEEIPTIEEEEVGNNSISKEDCIPIIVDEVPYEKLTTNTRAIIGQWLQEANGRWWFRYNDGTYPKSCWAFIYGEWYYFDSAGYLVVNQWLQQGGLWYHVNKDGVMARGWRFIGTAWYYFNTSGVMQQGWLQQGSSWYYLIPGHGVMVQNAWRQIDGKWYHFNSSGVMRTGEFREGNIIYRFLSNGVLDNNFRQLYIAKRSQEKTNWCWIACSQMMGQYYGRSNTQNEIHYAVKGNYNNTSGMPNTILAAIQYASGIQHNWDMSPLSLSHIKSLINGTKPSVICMRWNNSLSYHNLVLSGYKNEKVCLVDPTQGAPTEFYKYEELTNDIEIYSGRGKYTQTWYRK</sequence>
<dbReference type="EMBL" id="JAMZFW010000050">
    <property type="protein sequence ID" value="MCP1103758.1"/>
    <property type="molecule type" value="Genomic_DNA"/>
</dbReference>
<accession>A0ABT1ED96</accession>
<evidence type="ECO:0000259" key="5">
    <source>
        <dbReference type="Pfam" id="PF13529"/>
    </source>
</evidence>
<evidence type="ECO:0000313" key="7">
    <source>
        <dbReference type="Proteomes" id="UP001523566"/>
    </source>
</evidence>
<organism evidence="6 7">
    <name type="scientific">Aequitasia blattaphilus</name>
    <dbReference type="NCBI Taxonomy" id="2949332"/>
    <lineage>
        <taxon>Bacteria</taxon>
        <taxon>Bacillati</taxon>
        <taxon>Bacillota</taxon>
        <taxon>Clostridia</taxon>
        <taxon>Lachnospirales</taxon>
        <taxon>Lachnospiraceae</taxon>
        <taxon>Aequitasia</taxon>
    </lineage>
</organism>
<dbReference type="Pfam" id="PF13529">
    <property type="entry name" value="Peptidase_C39_2"/>
    <property type="match status" value="1"/>
</dbReference>
<dbReference type="InterPro" id="IPR018337">
    <property type="entry name" value="Cell_wall/Cho-bd_repeat"/>
</dbReference>
<dbReference type="Gene3D" id="2.10.270.10">
    <property type="entry name" value="Cholin Binding"/>
    <property type="match status" value="1"/>
</dbReference>
<evidence type="ECO:0000256" key="1">
    <source>
        <dbReference type="ARBA" id="ARBA00022737"/>
    </source>
</evidence>
<evidence type="ECO:0000256" key="4">
    <source>
        <dbReference type="SAM" id="SignalP"/>
    </source>
</evidence>
<feature type="repeat" description="Cell wall-binding" evidence="2">
    <location>
        <begin position="160"/>
        <end position="179"/>
    </location>
</feature>
<protein>
    <submittedName>
        <fullName evidence="6">C39 family peptidase</fullName>
    </submittedName>
</protein>
<feature type="repeat" description="Cell wall-binding" evidence="2">
    <location>
        <begin position="202"/>
        <end position="221"/>
    </location>
</feature>
<dbReference type="RefSeq" id="WP_262067523.1">
    <property type="nucleotide sequence ID" value="NZ_JAMXOD010000050.1"/>
</dbReference>
<feature type="domain" description="Peptidase C39-like" evidence="5">
    <location>
        <begin position="253"/>
        <end position="364"/>
    </location>
</feature>
<dbReference type="Gene3D" id="3.90.70.10">
    <property type="entry name" value="Cysteine proteinases"/>
    <property type="match status" value="1"/>
</dbReference>
<evidence type="ECO:0000313" key="6">
    <source>
        <dbReference type="EMBL" id="MCP1103758.1"/>
    </source>
</evidence>
<reference evidence="6 7" key="1">
    <citation type="journal article" date="2022" name="Genome Biol. Evol.">
        <title>Host diet, physiology and behaviors set the stage for Lachnospiraceae cladogenesis.</title>
        <authorList>
            <person name="Vera-Ponce De Leon A."/>
            <person name="Schneider M."/>
            <person name="Jahnes B.C."/>
            <person name="Sadowski V."/>
            <person name="Camuy-Velez L.A."/>
            <person name="Duan J."/>
            <person name="Sabree Z.L."/>
        </authorList>
    </citation>
    <scope>NUCLEOTIDE SEQUENCE [LARGE SCALE GENOMIC DNA]</scope>
    <source>
        <strain evidence="6 7">PAL113</strain>
    </source>
</reference>
<feature type="region of interest" description="Disordered" evidence="3">
    <location>
        <begin position="28"/>
        <end position="69"/>
    </location>
</feature>
<dbReference type="InterPro" id="IPR039564">
    <property type="entry name" value="Peptidase_C39-like"/>
</dbReference>
<evidence type="ECO:0000256" key="2">
    <source>
        <dbReference type="PROSITE-ProRule" id="PRU00591"/>
    </source>
</evidence>
<keyword evidence="4" id="KW-0732">Signal</keyword>
<dbReference type="PROSITE" id="PS51170">
    <property type="entry name" value="CW"/>
    <property type="match status" value="2"/>
</dbReference>
<dbReference type="Pfam" id="PF19127">
    <property type="entry name" value="Choline_bind_3"/>
    <property type="match status" value="1"/>
</dbReference>
<dbReference type="Gene3D" id="2.20.120.10">
    <property type="entry name" value="Multimodular pneumococcal cell wall endolysin, domain 3"/>
    <property type="match status" value="1"/>
</dbReference>
<feature type="chain" id="PRO_5047254175" evidence="4">
    <location>
        <begin position="26"/>
        <end position="398"/>
    </location>
</feature>
<name>A0ABT1ED96_9FIRM</name>
<dbReference type="Pfam" id="PF01473">
    <property type="entry name" value="Choline_bind_1"/>
    <property type="match status" value="2"/>
</dbReference>
<dbReference type="SUPFAM" id="SSF69360">
    <property type="entry name" value="Cell wall binding repeat"/>
    <property type="match status" value="1"/>
</dbReference>
<proteinExistence type="predicted"/>
<keyword evidence="1" id="KW-0677">Repeat</keyword>
<evidence type="ECO:0000256" key="3">
    <source>
        <dbReference type="SAM" id="MobiDB-lite"/>
    </source>
</evidence>
<feature type="signal peptide" evidence="4">
    <location>
        <begin position="1"/>
        <end position="25"/>
    </location>
</feature>